<comment type="caution">
    <text evidence="2">The sequence shown here is derived from an EMBL/GenBank/DDBJ whole genome shotgun (WGS) entry which is preliminary data.</text>
</comment>
<dbReference type="AlphaFoldDB" id="A0A9P0KNA6"/>
<evidence type="ECO:0000313" key="2">
    <source>
        <dbReference type="EMBL" id="CAH1977558.1"/>
    </source>
</evidence>
<feature type="region of interest" description="Disordered" evidence="1">
    <location>
        <begin position="1"/>
        <end position="34"/>
    </location>
</feature>
<evidence type="ECO:0000256" key="1">
    <source>
        <dbReference type="SAM" id="MobiDB-lite"/>
    </source>
</evidence>
<feature type="compositionally biased region" description="Low complexity" evidence="1">
    <location>
        <begin position="8"/>
        <end position="20"/>
    </location>
</feature>
<dbReference type="EMBL" id="CAKOFQ010006860">
    <property type="protein sequence ID" value="CAH1977558.1"/>
    <property type="molecule type" value="Genomic_DNA"/>
</dbReference>
<proteinExistence type="predicted"/>
<name>A0A9P0KNA6_ACAOB</name>
<sequence>MRNRNSTKSRNSTNSYNSSSHSKKPIPSALTTHRQAAVVVSTAGTAPEVQQPPSSISRHFTTFDIDSIVNNHQSNGTKAETEHLEIPTITAVPSVSTTRTPTTPGNVTTTAQLVRVLEARTRLRAVLPF</sequence>
<gene>
    <name evidence="2" type="ORF">ACAOBT_LOCUS12728</name>
</gene>
<accession>A0A9P0KNA6</accession>
<organism evidence="2 3">
    <name type="scientific">Acanthoscelides obtectus</name>
    <name type="common">Bean weevil</name>
    <name type="synonym">Bruchus obtectus</name>
    <dbReference type="NCBI Taxonomy" id="200917"/>
    <lineage>
        <taxon>Eukaryota</taxon>
        <taxon>Metazoa</taxon>
        <taxon>Ecdysozoa</taxon>
        <taxon>Arthropoda</taxon>
        <taxon>Hexapoda</taxon>
        <taxon>Insecta</taxon>
        <taxon>Pterygota</taxon>
        <taxon>Neoptera</taxon>
        <taxon>Endopterygota</taxon>
        <taxon>Coleoptera</taxon>
        <taxon>Polyphaga</taxon>
        <taxon>Cucujiformia</taxon>
        <taxon>Chrysomeloidea</taxon>
        <taxon>Chrysomelidae</taxon>
        <taxon>Bruchinae</taxon>
        <taxon>Bruchini</taxon>
        <taxon>Acanthoscelides</taxon>
    </lineage>
</organism>
<protein>
    <submittedName>
        <fullName evidence="2">Uncharacterized protein</fullName>
    </submittedName>
</protein>
<evidence type="ECO:0000313" key="3">
    <source>
        <dbReference type="Proteomes" id="UP001152888"/>
    </source>
</evidence>
<reference evidence="2" key="1">
    <citation type="submission" date="2022-03" db="EMBL/GenBank/DDBJ databases">
        <authorList>
            <person name="Sayadi A."/>
        </authorList>
    </citation>
    <scope>NUCLEOTIDE SEQUENCE</scope>
</reference>
<keyword evidence="3" id="KW-1185">Reference proteome</keyword>
<dbReference type="Proteomes" id="UP001152888">
    <property type="component" value="Unassembled WGS sequence"/>
</dbReference>